<dbReference type="PANTHER" id="PTHR30572:SF18">
    <property type="entry name" value="ABC-TYPE MACROLIDE FAMILY EXPORT SYSTEM PERMEASE COMPONENT 2"/>
    <property type="match status" value="1"/>
</dbReference>
<dbReference type="InterPro" id="IPR050250">
    <property type="entry name" value="Macrolide_Exporter_MacB"/>
</dbReference>
<evidence type="ECO:0000259" key="8">
    <source>
        <dbReference type="Pfam" id="PF12704"/>
    </source>
</evidence>
<dbReference type="Proteomes" id="UP000263900">
    <property type="component" value="Chromosome"/>
</dbReference>
<name>A0A3B7MUC8_9BACT</name>
<feature type="transmembrane region" description="Helical" evidence="6">
    <location>
        <begin position="287"/>
        <end position="309"/>
    </location>
</feature>
<dbReference type="Pfam" id="PF02687">
    <property type="entry name" value="FtsX"/>
    <property type="match status" value="2"/>
</dbReference>
<dbReference type="AlphaFoldDB" id="A0A3B7MUC8"/>
<evidence type="ECO:0000256" key="3">
    <source>
        <dbReference type="ARBA" id="ARBA00022692"/>
    </source>
</evidence>
<feature type="transmembrane region" description="Helical" evidence="6">
    <location>
        <begin position="330"/>
        <end position="358"/>
    </location>
</feature>
<feature type="transmembrane region" description="Helical" evidence="6">
    <location>
        <begin position="716"/>
        <end position="735"/>
    </location>
</feature>
<feature type="domain" description="MacB-like periplasmic core" evidence="8">
    <location>
        <begin position="20"/>
        <end position="245"/>
    </location>
</feature>
<feature type="domain" description="MacB-like periplasmic core" evidence="8">
    <location>
        <begin position="433"/>
        <end position="617"/>
    </location>
</feature>
<dbReference type="GO" id="GO:0005886">
    <property type="term" value="C:plasma membrane"/>
    <property type="evidence" value="ECO:0007669"/>
    <property type="project" value="UniProtKB-SubCell"/>
</dbReference>
<dbReference type="Pfam" id="PF12704">
    <property type="entry name" value="MacB_PCD"/>
    <property type="match status" value="2"/>
</dbReference>
<evidence type="ECO:0000313" key="10">
    <source>
        <dbReference type="Proteomes" id="UP000263900"/>
    </source>
</evidence>
<accession>A0A3B7MUC8</accession>
<gene>
    <name evidence="9" type="ORF">D3H65_30880</name>
</gene>
<organism evidence="9 10">
    <name type="scientific">Paraflavitalea soli</name>
    <dbReference type="NCBI Taxonomy" id="2315862"/>
    <lineage>
        <taxon>Bacteria</taxon>
        <taxon>Pseudomonadati</taxon>
        <taxon>Bacteroidota</taxon>
        <taxon>Chitinophagia</taxon>
        <taxon>Chitinophagales</taxon>
        <taxon>Chitinophagaceae</taxon>
        <taxon>Paraflavitalea</taxon>
    </lineage>
</organism>
<evidence type="ECO:0000259" key="7">
    <source>
        <dbReference type="Pfam" id="PF02687"/>
    </source>
</evidence>
<dbReference type="PANTHER" id="PTHR30572">
    <property type="entry name" value="MEMBRANE COMPONENT OF TRANSPORTER-RELATED"/>
    <property type="match status" value="1"/>
</dbReference>
<feature type="transmembrane region" description="Helical" evidence="6">
    <location>
        <begin position="378"/>
        <end position="400"/>
    </location>
</feature>
<reference evidence="9 10" key="1">
    <citation type="submission" date="2018-09" db="EMBL/GenBank/DDBJ databases">
        <title>Genome sequencing of strain 6GH32-13.</title>
        <authorList>
            <person name="Weon H.-Y."/>
            <person name="Heo J."/>
            <person name="Kwon S.-W."/>
        </authorList>
    </citation>
    <scope>NUCLEOTIDE SEQUENCE [LARGE SCALE GENOMIC DNA]</scope>
    <source>
        <strain evidence="9 10">5GH32-13</strain>
    </source>
</reference>
<keyword evidence="10" id="KW-1185">Reference proteome</keyword>
<evidence type="ECO:0000313" key="9">
    <source>
        <dbReference type="EMBL" id="AXY78132.1"/>
    </source>
</evidence>
<keyword evidence="2" id="KW-1003">Cell membrane</keyword>
<keyword evidence="4 6" id="KW-1133">Transmembrane helix</keyword>
<evidence type="ECO:0000256" key="4">
    <source>
        <dbReference type="ARBA" id="ARBA00022989"/>
    </source>
</evidence>
<feature type="domain" description="ABC3 transporter permease C-terminal" evidence="7">
    <location>
        <begin position="668"/>
        <end position="768"/>
    </location>
</feature>
<dbReference type="OrthoDB" id="5933722at2"/>
<evidence type="ECO:0000256" key="5">
    <source>
        <dbReference type="ARBA" id="ARBA00023136"/>
    </source>
</evidence>
<sequence length="787" mass="86914">MLKNYLTIAWRHLLKNRQFTILNLLGLSTGLAVTVLIWLWVQDERSVDRFHENDQQLFQVMEHRTNSSGINTSGETPPLLDEYLAANMPEVKQAVTTTPPTWFPRVPLTTGKDNVHGAGLFAGKDYFQVFTYPLVSGDKQTVLNDRNGIVLSEKLAMRLFHSTEGIIGKAVYWQLDQTRRTSMVTGVFKGTPANSSIQFDFVLPFDAFKTIMNMSSDLSSGGPFHTYLVLKEGTSVQAFNDKLSAFMKSHSNGNARKLFLKSYGDNYLYGNYENGVQAGGRISYVRLFSLIAIFILIIACINFMNLSTAKAAGRMKEMGIRKTIGAGRGSLILQYLAESLLLVFVAMLLALLLVVALLPAFNQVTGKELSVGINTRLILTLLGIVLITGCLAGGYPAFYLSGFKPVAVLKGKLNNLIGGQWARKGLVVFQFTLSVVFIVAVLVVYRQIAFIQSHKAGYDKEQVIYFDVEGKVPGAMPAFLAAVRNIPGVVNASSMVGNVLGGPTSGNRWQYEGADATIPFRPFMVNYGMIETLGIDMKEGRSFSADYGMDTAKIIFNEAAIAAMGIKDPVGKTIRFDGADRQIIGVAKNFHFQSLHEEVKPLFFKLDFMNTTVMVKIDQAAEKATIDKLRSFYTSYNPGFPFDYKFLDEDYQAQYNAEKRVAILSQYFAGLAVLISCLGLFGLASFTAEKKRKEIGIRKVLGATVSQVVLLLSKEFLRAVMIALCMAMPLSWWIMHHWLAGFALHIPLGVDIFLITGICMILLTITTVSFQAVNAAIANPVKSLDAE</sequence>
<dbReference type="InterPro" id="IPR003838">
    <property type="entry name" value="ABC3_permease_C"/>
</dbReference>
<keyword evidence="5 6" id="KW-0472">Membrane</keyword>
<feature type="transmembrane region" description="Helical" evidence="6">
    <location>
        <begin position="667"/>
        <end position="688"/>
    </location>
</feature>
<proteinExistence type="predicted"/>
<keyword evidence="3 6" id="KW-0812">Transmembrane</keyword>
<comment type="subcellular location">
    <subcellularLocation>
        <location evidence="1">Cell membrane</location>
        <topology evidence="1">Multi-pass membrane protein</topology>
    </subcellularLocation>
</comment>
<evidence type="ECO:0000256" key="6">
    <source>
        <dbReference type="SAM" id="Phobius"/>
    </source>
</evidence>
<evidence type="ECO:0000256" key="1">
    <source>
        <dbReference type="ARBA" id="ARBA00004651"/>
    </source>
</evidence>
<dbReference type="RefSeq" id="WP_119054005.1">
    <property type="nucleotide sequence ID" value="NZ_CP032157.1"/>
</dbReference>
<feature type="domain" description="ABC3 transporter permease C-terminal" evidence="7">
    <location>
        <begin position="290"/>
        <end position="402"/>
    </location>
</feature>
<feature type="transmembrane region" description="Helical" evidence="6">
    <location>
        <begin position="21"/>
        <end position="41"/>
    </location>
</feature>
<feature type="transmembrane region" description="Helical" evidence="6">
    <location>
        <begin position="741"/>
        <end position="763"/>
    </location>
</feature>
<dbReference type="InterPro" id="IPR025857">
    <property type="entry name" value="MacB_PCD"/>
</dbReference>
<feature type="transmembrane region" description="Helical" evidence="6">
    <location>
        <begin position="421"/>
        <end position="445"/>
    </location>
</feature>
<dbReference type="GO" id="GO:0022857">
    <property type="term" value="F:transmembrane transporter activity"/>
    <property type="evidence" value="ECO:0007669"/>
    <property type="project" value="TreeGrafter"/>
</dbReference>
<evidence type="ECO:0000256" key="2">
    <source>
        <dbReference type="ARBA" id="ARBA00022475"/>
    </source>
</evidence>
<dbReference type="EMBL" id="CP032157">
    <property type="protein sequence ID" value="AXY78132.1"/>
    <property type="molecule type" value="Genomic_DNA"/>
</dbReference>
<protein>
    <submittedName>
        <fullName evidence="9">ABC transporter permease</fullName>
    </submittedName>
</protein>
<dbReference type="KEGG" id="pseg:D3H65_30880"/>